<evidence type="ECO:0008006" key="3">
    <source>
        <dbReference type="Google" id="ProtNLM"/>
    </source>
</evidence>
<name>A0A9D6UJJ5_UNCSA</name>
<reference evidence="1" key="1">
    <citation type="submission" date="2020-07" db="EMBL/GenBank/DDBJ databases">
        <title>Huge and variable diversity of episymbiotic CPR bacteria and DPANN archaea in groundwater ecosystems.</title>
        <authorList>
            <person name="He C.Y."/>
            <person name="Keren R."/>
            <person name="Whittaker M."/>
            <person name="Farag I.F."/>
            <person name="Doudna J."/>
            <person name="Cate J.H.D."/>
            <person name="Banfield J.F."/>
        </authorList>
    </citation>
    <scope>NUCLEOTIDE SEQUENCE</scope>
    <source>
        <strain evidence="1">NC_groundwater_1860_Pr3_B-0.1um_51_7</strain>
    </source>
</reference>
<protein>
    <recommendedName>
        <fullName evidence="3">Cell surface protein SprA</fullName>
    </recommendedName>
</protein>
<dbReference type="EMBL" id="JACRKR010000034">
    <property type="protein sequence ID" value="MBI5078534.1"/>
    <property type="molecule type" value="Genomic_DNA"/>
</dbReference>
<evidence type="ECO:0000313" key="2">
    <source>
        <dbReference type="Proteomes" id="UP000808761"/>
    </source>
</evidence>
<dbReference type="Proteomes" id="UP000808761">
    <property type="component" value="Unassembled WGS sequence"/>
</dbReference>
<accession>A0A9D6UJJ5</accession>
<gene>
    <name evidence="1" type="ORF">HZB08_00740</name>
</gene>
<sequence>MNRKILSGFFILVAGWWLLVNPACFVFAETTYPQLDISGFKKWEYKRAAVDPSQNYFAGLSRLGGFYPTFTGGPWQERLQLRILGKLSQDLSVSYDLEQQPETPERYDVKVKYYDDELTFGDFTANFSGNEFVSASKNLNGVMLTAKGNWYDVATVPSAKLKSQTQGITSQMGNNTRGPYNLGHGSIVEGSEQIQLNGIPLRRNADYTIDYFEGKITFNRLLSQTDQFKYSYEYTNILDIFFPALSARDFFGFSSRFTIDPEKFGRPAPKKEPVIDSFRDIFPSAGTVEPEIQEEESTGRYRMRNVPAVNFSEVLTFMGVQLKKQEDYLIRYDTGEIKLLTRFLPSSGEVLTVEYKCNQTSLEVETIPGIGSRGPYRVKNLNFVPESEKVELDGKLMVRDLDYKINYNSGEIVFGVMVGPTSQIKVVYRYNVMALPQVIPSKFPKELKIGTTYLKETTRKGAGAPTASAIESYKGDVLIANNYLLYLKNRPVSTAEAPVSLRLKQGTISRELTQEVDFTFPATRIDPATGYVQVTPEAKIGYITDRTDLTDGYATGTLYFYNQNLNISATDEITIIYTYKKNIVGKSSGAGNGSKGPYYINNFRDIVPGTETVQVWTQGSSVITTYTRNSSFDANAGDTGYSFNYSKDIPSITFNRELSPDKNFQIIFQYIPPAAGSGGNISQVAYGLDGSFNIGEVFKIKSAFAGSETDQVYVAEGTVESFPGNGTKSYALHSSRDLVDGSEKIFVNQRLLNKDLDYSISYSKPGQLNFFYVAPATQDVISVEYNFQSLSGVEVGANVKSDTAFRLGAETKIFGDVVTLSGNTKKIGFDFAPLGSTAIGIGSEYEEYNLNLSPPFNSFYTNYSYRFNKNPVGASRNAFLRSYDNSVSMGINPQGRAKVDLSYRNYFTLDDSLSAGAPHNSDSLQESYSGSLQPEEWKRGPLSFNQKYDFRRTVSKNDVIDRGSLLSTTNIDYYHAGGQMKITDRFSAGYDRQNNEPVTLGSLETEVAHSRTSDTSYDFSLDLTTGFIQKWTARVSLLNHDETKITPLPETNSSTRNETYHMDVTPFNILSGSLDHNRQERTSYIAGGGNPKTLKTAGNARLFPFSWFSVGFNASVSESIPESGAINKTNSRSKAVNIDYTPISFGFMRLNTNFAASDSYQIAPLGSLAVRTDTSNFSQNYNLSLNAIPFLPLTFGFTQEDYRNSNNSLTFPVSTETQNQTLTASLSTSPFPGVSVGADYNKKITRDLKTDLSKPKMVVNGKIAYQVLSWGTLTYDLSVERNEGEVQSGSVINLNLKKITQSISLNITIPMNSSVLSNFMVLASFKRVDYKNHLSSSDNFKSELLTFEGTLNF</sequence>
<organism evidence="1 2">
    <name type="scientific">Candidatus Saganbacteria bacterium</name>
    <dbReference type="NCBI Taxonomy" id="2575572"/>
    <lineage>
        <taxon>Bacteria</taxon>
        <taxon>Bacillati</taxon>
        <taxon>Saganbacteria</taxon>
    </lineage>
</organism>
<proteinExistence type="predicted"/>
<comment type="caution">
    <text evidence="1">The sequence shown here is derived from an EMBL/GenBank/DDBJ whole genome shotgun (WGS) entry which is preliminary data.</text>
</comment>
<evidence type="ECO:0000313" key="1">
    <source>
        <dbReference type="EMBL" id="MBI5078534.1"/>
    </source>
</evidence>